<feature type="transmembrane region" description="Helical" evidence="2">
    <location>
        <begin position="191"/>
        <end position="210"/>
    </location>
</feature>
<protein>
    <submittedName>
        <fullName evidence="3">Uncharacterized protein</fullName>
    </submittedName>
</protein>
<keyword evidence="2" id="KW-0472">Membrane</keyword>
<evidence type="ECO:0000256" key="2">
    <source>
        <dbReference type="SAM" id="Phobius"/>
    </source>
</evidence>
<accession>A0A4R4Z5J9</accession>
<dbReference type="InterPro" id="IPR050558">
    <property type="entry name" value="PTS_Sugar-Specific_Components"/>
</dbReference>
<dbReference type="Proteomes" id="UP000294947">
    <property type="component" value="Unassembled WGS sequence"/>
</dbReference>
<keyword evidence="2" id="KW-1133">Transmembrane helix</keyword>
<organism evidence="3 4">
    <name type="scientific">Saccharopolyspora elongata</name>
    <dbReference type="NCBI Taxonomy" id="2530387"/>
    <lineage>
        <taxon>Bacteria</taxon>
        <taxon>Bacillati</taxon>
        <taxon>Actinomycetota</taxon>
        <taxon>Actinomycetes</taxon>
        <taxon>Pseudonocardiales</taxon>
        <taxon>Pseudonocardiaceae</taxon>
        <taxon>Saccharopolyspora</taxon>
    </lineage>
</organism>
<feature type="transmembrane region" description="Helical" evidence="2">
    <location>
        <begin position="93"/>
        <end position="119"/>
    </location>
</feature>
<proteinExistence type="predicted"/>
<feature type="transmembrane region" description="Helical" evidence="2">
    <location>
        <begin position="131"/>
        <end position="150"/>
    </location>
</feature>
<feature type="transmembrane region" description="Helical" evidence="2">
    <location>
        <begin position="230"/>
        <end position="252"/>
    </location>
</feature>
<dbReference type="GO" id="GO:0090589">
    <property type="term" value="F:protein-phosphocysteine-trehalose phosphotransferase system transporter activity"/>
    <property type="evidence" value="ECO:0007669"/>
    <property type="project" value="TreeGrafter"/>
</dbReference>
<name>A0A4R4Z5J9_9PSEU</name>
<evidence type="ECO:0000313" key="3">
    <source>
        <dbReference type="EMBL" id="TDD53388.1"/>
    </source>
</evidence>
<dbReference type="PANTHER" id="PTHR30175">
    <property type="entry name" value="PHOSPHOTRANSFERASE SYSTEM TRANSPORT PROTEIN"/>
    <property type="match status" value="1"/>
</dbReference>
<evidence type="ECO:0000313" key="4">
    <source>
        <dbReference type="Proteomes" id="UP000294947"/>
    </source>
</evidence>
<dbReference type="AlphaFoldDB" id="A0A4R4Z5J9"/>
<sequence>MIPAVSRTGLSERYADAEEPGTSKPGRPKKSSSAAAVFRGSSSAMKCPASSTVGGLAGLLGGLVVHFALAPLTSAIGDGVKAGIEELVEFNPLLAGAVAGLVMWPAIIGGVYHAVILPLVLVEMGEKGHSFFGAIDMVGLVMVSLGITLANVVLPRSSGERALAASGAAVNFGFGTFVEAAYPFLLADKRVFAGALLSAAAGGALVGWTGSEATAYLPAFVPPFIATNKLGMALAMLVACACAFAVTALANLHHRRKQRA</sequence>
<feature type="transmembrane region" description="Helical" evidence="2">
    <location>
        <begin position="53"/>
        <end position="73"/>
    </location>
</feature>
<keyword evidence="4" id="KW-1185">Reference proteome</keyword>
<dbReference type="GO" id="GO:0009401">
    <property type="term" value="P:phosphoenolpyruvate-dependent sugar phosphotransferase system"/>
    <property type="evidence" value="ECO:0007669"/>
    <property type="project" value="TreeGrafter"/>
</dbReference>
<dbReference type="GO" id="GO:0015771">
    <property type="term" value="P:trehalose transport"/>
    <property type="evidence" value="ECO:0007669"/>
    <property type="project" value="TreeGrafter"/>
</dbReference>
<dbReference type="PANTHER" id="PTHR30175:SF1">
    <property type="entry name" value="PTS SYSTEM ARBUTIN-, CELLOBIOSE-, AND SALICIN-SPECIFIC EIIBC COMPONENT-RELATED"/>
    <property type="match status" value="1"/>
</dbReference>
<comment type="caution">
    <text evidence="3">The sequence shown here is derived from an EMBL/GenBank/DDBJ whole genome shotgun (WGS) entry which is preliminary data.</text>
</comment>
<dbReference type="GO" id="GO:0005886">
    <property type="term" value="C:plasma membrane"/>
    <property type="evidence" value="ECO:0007669"/>
    <property type="project" value="TreeGrafter"/>
</dbReference>
<feature type="region of interest" description="Disordered" evidence="1">
    <location>
        <begin position="1"/>
        <end position="32"/>
    </location>
</feature>
<keyword evidence="2" id="KW-0812">Transmembrane</keyword>
<evidence type="ECO:0000256" key="1">
    <source>
        <dbReference type="SAM" id="MobiDB-lite"/>
    </source>
</evidence>
<gene>
    <name evidence="3" type="ORF">E1288_09820</name>
</gene>
<feature type="transmembrane region" description="Helical" evidence="2">
    <location>
        <begin position="162"/>
        <end position="184"/>
    </location>
</feature>
<dbReference type="EMBL" id="SMKW01000009">
    <property type="protein sequence ID" value="TDD53388.1"/>
    <property type="molecule type" value="Genomic_DNA"/>
</dbReference>
<reference evidence="3 4" key="1">
    <citation type="submission" date="2019-03" db="EMBL/GenBank/DDBJ databases">
        <title>Draft genome sequences of novel Actinobacteria.</title>
        <authorList>
            <person name="Sahin N."/>
            <person name="Ay H."/>
            <person name="Saygin H."/>
        </authorList>
    </citation>
    <scope>NUCLEOTIDE SEQUENCE [LARGE SCALE GENOMIC DNA]</scope>
    <source>
        <strain evidence="3 4">7K502</strain>
    </source>
</reference>